<name>A0A0K0FRL7_STRVS</name>
<dbReference type="Proteomes" id="UP000035680">
    <property type="component" value="Unassembled WGS sequence"/>
</dbReference>
<dbReference type="InterPro" id="IPR043502">
    <property type="entry name" value="DNA/RNA_pol_sf"/>
</dbReference>
<keyword evidence="1" id="KW-1185">Reference proteome</keyword>
<proteinExistence type="predicted"/>
<dbReference type="SUPFAM" id="SSF56672">
    <property type="entry name" value="DNA/RNA polymerases"/>
    <property type="match status" value="1"/>
</dbReference>
<accession>A0A0K0FRL7</accession>
<dbReference type="InterPro" id="IPR043128">
    <property type="entry name" value="Rev_trsase/Diguanyl_cyclase"/>
</dbReference>
<evidence type="ECO:0000313" key="2">
    <source>
        <dbReference type="WBParaSite" id="SVE_1266100.1"/>
    </source>
</evidence>
<evidence type="ECO:0000313" key="1">
    <source>
        <dbReference type="Proteomes" id="UP000035680"/>
    </source>
</evidence>
<organism evidence="1 2">
    <name type="scientific">Strongyloides venezuelensis</name>
    <name type="common">Threadworm</name>
    <dbReference type="NCBI Taxonomy" id="75913"/>
    <lineage>
        <taxon>Eukaryota</taxon>
        <taxon>Metazoa</taxon>
        <taxon>Ecdysozoa</taxon>
        <taxon>Nematoda</taxon>
        <taxon>Chromadorea</taxon>
        <taxon>Rhabditida</taxon>
        <taxon>Tylenchina</taxon>
        <taxon>Panagrolaimomorpha</taxon>
        <taxon>Strongyloidoidea</taxon>
        <taxon>Strongyloididae</taxon>
        <taxon>Strongyloides</taxon>
    </lineage>
</organism>
<protein>
    <submittedName>
        <fullName evidence="2">Retrotransposon-derived protein PEG10 (inferred by orthology to a human protein)</fullName>
    </submittedName>
</protein>
<dbReference type="PANTHER" id="PTHR33064:SF37">
    <property type="entry name" value="RIBONUCLEASE H"/>
    <property type="match status" value="1"/>
</dbReference>
<dbReference type="InterPro" id="IPR051320">
    <property type="entry name" value="Viral_Replic_Matur_Polypro"/>
</dbReference>
<sequence>MTLLCVTFCHVSLRKIFSTFFKDTRQNVTRMREFHASPAISVTFCPEKIFSVGFIISEKGLSADPIKIKKALNFSTSKSKKQLQSFLGLANYFRRFIYRFSLLSKLLYDRLSNEKFNWTPQLENDFVTIKNELLKAPILSTPNIKKHYLERHFSNYIQIPVLRVLEQY</sequence>
<dbReference type="AlphaFoldDB" id="A0A0K0FRL7"/>
<dbReference type="STRING" id="75913.A0A0K0FRL7"/>
<dbReference type="Gene3D" id="3.30.70.270">
    <property type="match status" value="1"/>
</dbReference>
<dbReference type="WBParaSite" id="SVE_1266100.1">
    <property type="protein sequence ID" value="SVE_1266100.1"/>
    <property type="gene ID" value="SVE_1266100"/>
</dbReference>
<dbReference type="PANTHER" id="PTHR33064">
    <property type="entry name" value="POL PROTEIN"/>
    <property type="match status" value="1"/>
</dbReference>
<reference evidence="2" key="2">
    <citation type="submission" date="2015-08" db="UniProtKB">
        <authorList>
            <consortium name="WormBaseParasite"/>
        </authorList>
    </citation>
    <scope>IDENTIFICATION</scope>
</reference>
<reference evidence="1" key="1">
    <citation type="submission" date="2014-07" db="EMBL/GenBank/DDBJ databases">
        <authorList>
            <person name="Martin A.A"/>
            <person name="De Silva N."/>
        </authorList>
    </citation>
    <scope>NUCLEOTIDE SEQUENCE</scope>
</reference>